<dbReference type="EMBL" id="MSZS01000003">
    <property type="protein sequence ID" value="PKX96206.1"/>
    <property type="molecule type" value="Genomic_DNA"/>
</dbReference>
<sequence length="117" mass="12011">MTAAPTILGGYKGPYSTTPQVHIHLVIKMKFSIIALAFFGSALAAPATSTPTPSSTPAASSSYAASSSHIASSTASPSATPTFQPGCDIEHVGNNGKHLGWCKKAKHYGTYKNGTSI</sequence>
<organism evidence="1 2">
    <name type="scientific">Aspergillus novofumigatus (strain IBT 16806)</name>
    <dbReference type="NCBI Taxonomy" id="1392255"/>
    <lineage>
        <taxon>Eukaryota</taxon>
        <taxon>Fungi</taxon>
        <taxon>Dikarya</taxon>
        <taxon>Ascomycota</taxon>
        <taxon>Pezizomycotina</taxon>
        <taxon>Eurotiomycetes</taxon>
        <taxon>Eurotiomycetidae</taxon>
        <taxon>Eurotiales</taxon>
        <taxon>Aspergillaceae</taxon>
        <taxon>Aspergillus</taxon>
        <taxon>Aspergillus subgen. Fumigati</taxon>
    </lineage>
</organism>
<dbReference type="Proteomes" id="UP000234474">
    <property type="component" value="Unassembled WGS sequence"/>
</dbReference>
<accession>A0A2I1CEZ6</accession>
<reference evidence="2" key="1">
    <citation type="journal article" date="2018" name="Proc. Natl. Acad. Sci. U.S.A.">
        <title>Linking secondary metabolites to gene clusters through genome sequencing of six diverse Aspergillus species.</title>
        <authorList>
            <person name="Kaerboelling I."/>
            <person name="Vesth T.C."/>
            <person name="Frisvad J.C."/>
            <person name="Nybo J.L."/>
            <person name="Theobald S."/>
            <person name="Kuo A."/>
            <person name="Bowyer P."/>
            <person name="Matsuda Y."/>
            <person name="Mondo S."/>
            <person name="Lyhne E.K."/>
            <person name="Kogle M.E."/>
            <person name="Clum A."/>
            <person name="Lipzen A."/>
            <person name="Salamov A."/>
            <person name="Ngan C.Y."/>
            <person name="Daum C."/>
            <person name="Chiniquy J."/>
            <person name="Barry K."/>
            <person name="LaButti K."/>
            <person name="Haridas S."/>
            <person name="Simmons B.A."/>
            <person name="Magnuson J.K."/>
            <person name="Mortensen U.H."/>
            <person name="Larsen T.O."/>
            <person name="Grigoriev I.V."/>
            <person name="Baker S.E."/>
            <person name="Andersen M.R."/>
        </authorList>
    </citation>
    <scope>NUCLEOTIDE SEQUENCE [LARGE SCALE GENOMIC DNA]</scope>
    <source>
        <strain evidence="2">IBT 16806</strain>
    </source>
</reference>
<evidence type="ECO:0000313" key="1">
    <source>
        <dbReference type="EMBL" id="PKX96206.1"/>
    </source>
</evidence>
<dbReference type="VEuPathDB" id="FungiDB:P174DRAFT_450488"/>
<evidence type="ECO:0000313" key="2">
    <source>
        <dbReference type="Proteomes" id="UP000234474"/>
    </source>
</evidence>
<dbReference type="OMA" id="WCKKAKH"/>
<dbReference type="OrthoDB" id="4509625at2759"/>
<name>A0A2I1CEZ6_ASPN1</name>
<proteinExistence type="predicted"/>
<dbReference type="AlphaFoldDB" id="A0A2I1CEZ6"/>
<dbReference type="RefSeq" id="XP_024684801.1">
    <property type="nucleotide sequence ID" value="XM_024828938.1"/>
</dbReference>
<keyword evidence="2" id="KW-1185">Reference proteome</keyword>
<dbReference type="GeneID" id="36536264"/>
<comment type="caution">
    <text evidence="1">The sequence shown here is derived from an EMBL/GenBank/DDBJ whole genome shotgun (WGS) entry which is preliminary data.</text>
</comment>
<protein>
    <submittedName>
        <fullName evidence="1">Uncharacterized protein</fullName>
    </submittedName>
</protein>
<gene>
    <name evidence="1" type="ORF">P174DRAFT_450488</name>
</gene>